<keyword evidence="1" id="KW-0812">Transmembrane</keyword>
<name>A0A5D9CA26_9SPHN</name>
<accession>A0A5D9CA26</accession>
<organism evidence="2 3">
    <name type="scientific">Sphingomonas montanisoli</name>
    <dbReference type="NCBI Taxonomy" id="2606412"/>
    <lineage>
        <taxon>Bacteria</taxon>
        <taxon>Pseudomonadati</taxon>
        <taxon>Pseudomonadota</taxon>
        <taxon>Alphaproteobacteria</taxon>
        <taxon>Sphingomonadales</taxon>
        <taxon>Sphingomonadaceae</taxon>
        <taxon>Sphingomonas</taxon>
    </lineage>
</organism>
<proteinExistence type="predicted"/>
<dbReference type="RefSeq" id="WP_149520290.1">
    <property type="nucleotide sequence ID" value="NZ_VTOU01000001.1"/>
</dbReference>
<comment type="caution">
    <text evidence="2">The sequence shown here is derived from an EMBL/GenBank/DDBJ whole genome shotgun (WGS) entry which is preliminary data.</text>
</comment>
<dbReference type="EMBL" id="VTOU01000001">
    <property type="protein sequence ID" value="TZG28624.1"/>
    <property type="molecule type" value="Genomic_DNA"/>
</dbReference>
<dbReference type="AlphaFoldDB" id="A0A5D9CA26"/>
<feature type="transmembrane region" description="Helical" evidence="1">
    <location>
        <begin position="57"/>
        <end position="79"/>
    </location>
</feature>
<keyword evidence="3" id="KW-1185">Reference proteome</keyword>
<reference evidence="2 3" key="1">
    <citation type="submission" date="2019-08" db="EMBL/GenBank/DDBJ databases">
        <authorList>
            <person name="Wang G."/>
            <person name="Xu Z."/>
        </authorList>
    </citation>
    <scope>NUCLEOTIDE SEQUENCE [LARGE SCALE GENOMIC DNA]</scope>
    <source>
        <strain evidence="2 3">ZX</strain>
    </source>
</reference>
<feature type="transmembrane region" description="Helical" evidence="1">
    <location>
        <begin position="30"/>
        <end position="50"/>
    </location>
</feature>
<gene>
    <name evidence="2" type="ORF">FYJ91_00265</name>
</gene>
<evidence type="ECO:0000313" key="3">
    <source>
        <dbReference type="Proteomes" id="UP000322077"/>
    </source>
</evidence>
<keyword evidence="1" id="KW-0472">Membrane</keyword>
<evidence type="ECO:0000256" key="1">
    <source>
        <dbReference type="SAM" id="Phobius"/>
    </source>
</evidence>
<sequence>MPDLSYQAPMGEPWFRKINPLLYWPIRRQGWLWIISMLILPWPFGFVFINEVEDNPILGWLCGIIFAVIALFGWAGILWKTEQNYDR</sequence>
<dbReference type="Proteomes" id="UP000322077">
    <property type="component" value="Unassembled WGS sequence"/>
</dbReference>
<keyword evidence="1" id="KW-1133">Transmembrane helix</keyword>
<evidence type="ECO:0000313" key="2">
    <source>
        <dbReference type="EMBL" id="TZG28624.1"/>
    </source>
</evidence>
<protein>
    <submittedName>
        <fullName evidence="2">Uncharacterized protein</fullName>
    </submittedName>
</protein>